<evidence type="ECO:0000313" key="2">
    <source>
        <dbReference type="EMBL" id="AAC06411.1"/>
    </source>
</evidence>
<accession>O66447</accession>
<feature type="domain" description="PAS" evidence="1">
    <location>
        <begin position="109"/>
        <end position="155"/>
    </location>
</feature>
<proteinExistence type="predicted"/>
<dbReference type="RefSeq" id="WP_010879945.1">
    <property type="nucleotide sequence ID" value="NC_000918.1"/>
</dbReference>
<dbReference type="EMBL" id="AE000657">
    <property type="protein sequence ID" value="AAC06411.1"/>
    <property type="molecule type" value="Genomic_DNA"/>
</dbReference>
<dbReference type="PIR" id="D70302">
    <property type="entry name" value="D70302"/>
</dbReference>
<dbReference type="InParanoid" id="O66447"/>
<protein>
    <recommendedName>
        <fullName evidence="1">PAS domain-containing protein</fullName>
    </recommendedName>
</protein>
<reference evidence="2 3" key="1">
    <citation type="journal article" date="1998" name="Nature">
        <title>The complete genome of the hyperthermophilic bacterium Aquifex aeolicus.</title>
        <authorList>
            <person name="Deckert G."/>
            <person name="Warren P.V."/>
            <person name="Gaasterland T."/>
            <person name="Young W.G."/>
            <person name="Lenox A.L."/>
            <person name="Graham D.E."/>
            <person name="Overbeek R."/>
            <person name="Snead M.A."/>
            <person name="Keller M."/>
            <person name="Aujay M."/>
            <person name="Huber R."/>
            <person name="Feldman R.A."/>
            <person name="Short J.M."/>
            <person name="Olson G.J."/>
            <person name="Swanson R.V."/>
        </authorList>
    </citation>
    <scope>NUCLEOTIDE SEQUENCE [LARGE SCALE GENOMIC DNA]</scope>
    <source>
        <strain evidence="2 3">VF5</strain>
    </source>
</reference>
<evidence type="ECO:0000313" key="3">
    <source>
        <dbReference type="Proteomes" id="UP000000798"/>
    </source>
</evidence>
<name>O66447_AQUAE</name>
<evidence type="ECO:0000259" key="1">
    <source>
        <dbReference type="PROSITE" id="PS50112"/>
    </source>
</evidence>
<dbReference type="KEGG" id="aae:aq_028"/>
<dbReference type="InterPro" id="IPR000014">
    <property type="entry name" value="PAS"/>
</dbReference>
<dbReference type="PROSITE" id="PS50112">
    <property type="entry name" value="PAS"/>
    <property type="match status" value="1"/>
</dbReference>
<dbReference type="HOGENOM" id="CLU_1657194_0_0_0"/>
<sequence>MYSKIIERELETLKTIFQEASRANTHYEFISVVGKAVSEFLGSEGYRIEWDGRGSAKGNEVVLEIRINTYAKVNLYFPLKKGRKLSKVEEEFLKFVKEVSERIAEKITSYTIYKTLLDSYPFVAYLVEAEPPYPQKILYVTPSLEKWLGWKPEEISKDW</sequence>
<keyword evidence="3" id="KW-1185">Reference proteome</keyword>
<dbReference type="EnsemblBacteria" id="AAC06411">
    <property type="protein sequence ID" value="AAC06411"/>
    <property type="gene ID" value="aq_028"/>
</dbReference>
<organism evidence="2 3">
    <name type="scientific">Aquifex aeolicus (strain VF5)</name>
    <dbReference type="NCBI Taxonomy" id="224324"/>
    <lineage>
        <taxon>Bacteria</taxon>
        <taxon>Pseudomonadati</taxon>
        <taxon>Aquificota</taxon>
        <taxon>Aquificia</taxon>
        <taxon>Aquificales</taxon>
        <taxon>Aquificaceae</taxon>
        <taxon>Aquifex</taxon>
    </lineage>
</organism>
<dbReference type="Proteomes" id="UP000000798">
    <property type="component" value="Chromosome"/>
</dbReference>
<gene>
    <name evidence="2" type="ordered locus">aq_028</name>
</gene>
<dbReference type="STRING" id="224324.aq_028"/>
<dbReference type="AlphaFoldDB" id="O66447"/>